<keyword evidence="1" id="KW-0472">Membrane</keyword>
<keyword evidence="3" id="KW-1185">Reference proteome</keyword>
<dbReference type="AlphaFoldDB" id="A0A4S8QGJ4"/>
<dbReference type="RefSeq" id="WP_136532508.1">
    <property type="nucleotide sequence ID" value="NZ_STGY01000001.1"/>
</dbReference>
<organism evidence="2 3">
    <name type="scientific">Glycomyces buryatensis</name>
    <dbReference type="NCBI Taxonomy" id="2570927"/>
    <lineage>
        <taxon>Bacteria</taxon>
        <taxon>Bacillati</taxon>
        <taxon>Actinomycetota</taxon>
        <taxon>Actinomycetes</taxon>
        <taxon>Glycomycetales</taxon>
        <taxon>Glycomycetaceae</taxon>
        <taxon>Glycomyces</taxon>
    </lineage>
</organism>
<dbReference type="Proteomes" id="UP000308760">
    <property type="component" value="Unassembled WGS sequence"/>
</dbReference>
<name>A0A4S8QGJ4_9ACTN</name>
<reference evidence="2 3" key="2">
    <citation type="submission" date="2019-05" db="EMBL/GenBank/DDBJ databases">
        <title>Glycomyces buryatensis sp. nov.</title>
        <authorList>
            <person name="Nikitina E."/>
        </authorList>
    </citation>
    <scope>NUCLEOTIDE SEQUENCE [LARGE SCALE GENOMIC DNA]</scope>
    <source>
        <strain evidence="2 3">18</strain>
    </source>
</reference>
<dbReference type="NCBIfam" id="NF047839">
    <property type="entry name" value="PspM_Rv2743c"/>
    <property type="match status" value="1"/>
</dbReference>
<feature type="transmembrane region" description="Helical" evidence="1">
    <location>
        <begin position="20"/>
        <end position="42"/>
    </location>
</feature>
<dbReference type="Pfam" id="PF25587">
    <property type="entry name" value="Rv2743c"/>
    <property type="match status" value="1"/>
</dbReference>
<comment type="caution">
    <text evidence="2">The sequence shown here is derived from an EMBL/GenBank/DDBJ whole genome shotgun (WGS) entry which is preliminary data.</text>
</comment>
<keyword evidence="1" id="KW-0812">Transmembrane</keyword>
<protein>
    <submittedName>
        <fullName evidence="2">Uncharacterized protein</fullName>
    </submittedName>
</protein>
<gene>
    <name evidence="2" type="ORF">FAB82_00135</name>
</gene>
<sequence>MDAKARKRAERRMQTRLSSAKSWTVISGAAVAGGAFFVPYGGISGSDGAWVIAAGLSTTLAVLRWLDYRRLARALPAARDSLEINGSAGLGQEVRGFAGEVADALRRGRMRSKFRRSAALAPYLRLERASITAEDLAERLEGNPEALAALAGAGNAGRELLRLAATIRDVEQSIRIAPEGKKRSLEADRDRLIERLEAGVTAYEDMVSAAGECLAESVGLREALAAHSADETLESLTDAADRLRAAGDAASEIRGRIRLQPGS</sequence>
<feature type="transmembrane region" description="Helical" evidence="1">
    <location>
        <begin position="48"/>
        <end position="66"/>
    </location>
</feature>
<keyword evidence="1" id="KW-1133">Transmembrane helix</keyword>
<dbReference type="InterPro" id="IPR057952">
    <property type="entry name" value="Rv2743c-like"/>
</dbReference>
<proteinExistence type="predicted"/>
<accession>A0A4S8QGJ4</accession>
<dbReference type="EMBL" id="STGY01000001">
    <property type="protein sequence ID" value="THV43510.1"/>
    <property type="molecule type" value="Genomic_DNA"/>
</dbReference>
<evidence type="ECO:0000313" key="2">
    <source>
        <dbReference type="EMBL" id="THV43510.1"/>
    </source>
</evidence>
<evidence type="ECO:0000256" key="1">
    <source>
        <dbReference type="SAM" id="Phobius"/>
    </source>
</evidence>
<evidence type="ECO:0000313" key="3">
    <source>
        <dbReference type="Proteomes" id="UP000308760"/>
    </source>
</evidence>
<reference evidence="3" key="1">
    <citation type="submission" date="2019-04" db="EMBL/GenBank/DDBJ databases">
        <title>Nocardioides xinjiangensis sp. nov.</title>
        <authorList>
            <person name="Liu S."/>
        </authorList>
    </citation>
    <scope>NUCLEOTIDE SEQUENCE [LARGE SCALE GENOMIC DNA]</scope>
    <source>
        <strain evidence="3">18</strain>
    </source>
</reference>
<dbReference type="OrthoDB" id="5181302at2"/>